<dbReference type="InterPro" id="IPR013428">
    <property type="entry name" value="Membrane-bound_put_N"/>
</dbReference>
<dbReference type="PANTHER" id="PTHR33546">
    <property type="entry name" value="LARGE, MULTIFUNCTIONAL SECRETED PROTEIN-RELATED"/>
    <property type="match status" value="1"/>
</dbReference>
<dbReference type="GO" id="GO:0046872">
    <property type="term" value="F:metal ion binding"/>
    <property type="evidence" value="ECO:0007669"/>
    <property type="project" value="UniProtKB-KW"/>
</dbReference>
<feature type="domain" description="SGNH hydrolase-type esterase" evidence="5">
    <location>
        <begin position="427"/>
        <end position="600"/>
    </location>
</feature>
<dbReference type="SUPFAM" id="SSF63829">
    <property type="entry name" value="Calcium-dependent phosphotriesterase"/>
    <property type="match status" value="1"/>
</dbReference>
<keyword evidence="1" id="KW-0479">Metal-binding</keyword>
<dbReference type="SUPFAM" id="SSF48371">
    <property type="entry name" value="ARM repeat"/>
    <property type="match status" value="1"/>
</dbReference>
<evidence type="ECO:0000256" key="4">
    <source>
        <dbReference type="SAM" id="SignalP"/>
    </source>
</evidence>
<dbReference type="Pfam" id="PF13646">
    <property type="entry name" value="HEAT_2"/>
    <property type="match status" value="1"/>
</dbReference>
<feature type="domain" description="DUF7133" evidence="6">
    <location>
        <begin position="708"/>
        <end position="1057"/>
    </location>
</feature>
<dbReference type="InterPro" id="IPR055557">
    <property type="entry name" value="DUF7133"/>
</dbReference>
<keyword evidence="8" id="KW-1185">Reference proteome</keyword>
<dbReference type="RefSeq" id="WP_189568898.1">
    <property type="nucleotide sequence ID" value="NZ_BMXI01000005.1"/>
</dbReference>
<dbReference type="GO" id="GO:0016788">
    <property type="term" value="F:hydrolase activity, acting on ester bonds"/>
    <property type="evidence" value="ECO:0007669"/>
    <property type="project" value="UniProtKB-ARBA"/>
</dbReference>
<dbReference type="CDD" id="cd04233">
    <property type="entry name" value="Auracyanin"/>
    <property type="match status" value="1"/>
</dbReference>
<dbReference type="InterPro" id="IPR008972">
    <property type="entry name" value="Cupredoxin"/>
</dbReference>
<dbReference type="InterPro" id="IPR013830">
    <property type="entry name" value="SGNH_hydro"/>
</dbReference>
<dbReference type="InterPro" id="IPR036514">
    <property type="entry name" value="SGNH_hydro_sf"/>
</dbReference>
<proteinExistence type="predicted"/>
<comment type="caution">
    <text evidence="7">The sequence shown here is derived from an EMBL/GenBank/DDBJ whole genome shotgun (WGS) entry which is preliminary data.</text>
</comment>
<dbReference type="PANTHER" id="PTHR33546:SF1">
    <property type="entry name" value="LARGE, MULTIFUNCTIONAL SECRETED PROTEIN"/>
    <property type="match status" value="1"/>
</dbReference>
<keyword evidence="2" id="KW-0186">Copper</keyword>
<dbReference type="SUPFAM" id="SSF49503">
    <property type="entry name" value="Cupredoxins"/>
    <property type="match status" value="1"/>
</dbReference>
<dbReference type="Gene3D" id="3.40.50.1110">
    <property type="entry name" value="SGNH hydrolase"/>
    <property type="match status" value="1"/>
</dbReference>
<dbReference type="Pfam" id="PF23500">
    <property type="entry name" value="DUF7133"/>
    <property type="match status" value="1"/>
</dbReference>
<feature type="chain" id="PRO_5038008796" evidence="4">
    <location>
        <begin position="17"/>
        <end position="1401"/>
    </location>
</feature>
<dbReference type="Proteomes" id="UP000644507">
    <property type="component" value="Unassembled WGS sequence"/>
</dbReference>
<name>A0A918WJS7_9BACT</name>
<evidence type="ECO:0000256" key="1">
    <source>
        <dbReference type="ARBA" id="ARBA00022723"/>
    </source>
</evidence>
<keyword evidence="4" id="KW-0732">Signal</keyword>
<dbReference type="InterPro" id="IPR016024">
    <property type="entry name" value="ARM-type_fold"/>
</dbReference>
<dbReference type="InterPro" id="IPR028871">
    <property type="entry name" value="BlueCu_1_BS"/>
</dbReference>
<dbReference type="EMBL" id="BMXI01000005">
    <property type="protein sequence ID" value="GHC49352.1"/>
    <property type="molecule type" value="Genomic_DNA"/>
</dbReference>
<feature type="signal peptide" evidence="4">
    <location>
        <begin position="1"/>
        <end position="16"/>
    </location>
</feature>
<evidence type="ECO:0000313" key="7">
    <source>
        <dbReference type="EMBL" id="GHC49352.1"/>
    </source>
</evidence>
<evidence type="ECO:0000313" key="8">
    <source>
        <dbReference type="Proteomes" id="UP000644507"/>
    </source>
</evidence>
<feature type="compositionally biased region" description="Basic and acidic residues" evidence="3">
    <location>
        <begin position="359"/>
        <end position="369"/>
    </location>
</feature>
<dbReference type="CDD" id="cd01834">
    <property type="entry name" value="SGNH_hydrolase_like_2"/>
    <property type="match status" value="1"/>
</dbReference>
<reference evidence="7" key="1">
    <citation type="journal article" date="2014" name="Int. J. Syst. Evol. Microbiol.">
        <title>Complete genome sequence of Corynebacterium casei LMG S-19264T (=DSM 44701T), isolated from a smear-ripened cheese.</title>
        <authorList>
            <consortium name="US DOE Joint Genome Institute (JGI-PGF)"/>
            <person name="Walter F."/>
            <person name="Albersmeier A."/>
            <person name="Kalinowski J."/>
            <person name="Ruckert C."/>
        </authorList>
    </citation>
    <scope>NUCLEOTIDE SEQUENCE</scope>
    <source>
        <strain evidence="7">KCTC 12988</strain>
    </source>
</reference>
<dbReference type="Gene3D" id="1.25.10.10">
    <property type="entry name" value="Leucine-rich Repeat Variant"/>
    <property type="match status" value="1"/>
</dbReference>
<gene>
    <name evidence="7" type="ORF">GCM10007100_14110</name>
</gene>
<dbReference type="InterPro" id="IPR029062">
    <property type="entry name" value="Class_I_gatase-like"/>
</dbReference>
<dbReference type="PROSITE" id="PS00196">
    <property type="entry name" value="COPPER_BLUE"/>
    <property type="match status" value="1"/>
</dbReference>
<dbReference type="SUPFAM" id="SSF52317">
    <property type="entry name" value="Class I glutamine amidotransferase-like"/>
    <property type="match status" value="1"/>
</dbReference>
<feature type="region of interest" description="Disordered" evidence="3">
    <location>
        <begin position="322"/>
        <end position="379"/>
    </location>
</feature>
<dbReference type="SUPFAM" id="SSF52266">
    <property type="entry name" value="SGNH hydrolase"/>
    <property type="match status" value="1"/>
</dbReference>
<dbReference type="InterPro" id="IPR011989">
    <property type="entry name" value="ARM-like"/>
</dbReference>
<sequence length="1401" mass="155640">MKILLFLALLICPLWASTAVVYPGGPGIGEGKHIVFLASDHEYRAEETCPALARILAKHHGFKCTVVFGVDDEGHLKAGSSQVSGLAALADADLFFIFTRFLDLPAEEMDHLIAYLDKGGPVVGLRTASHAFKIPADSPYAKYSFNSKVKGYEGGFGHQILGNTWVGHYGKNHVQGTRLTIAEGQEKHPILQGVGEAFCHAGAYVGIPAPDFTVLVNSQPLVSMDPKAEVDKSKPANASAWTRHYTSKDGKKHRVFHSTQGASQDLLDENYRRLIVNGTLWACGLESKIKPDLAVNFVGPFQPHVYGPPGNVRNVKPSDLAGWESPIMPTGKNHDPIDTRKKKASEAKQKKKPQAAPAREARIKQKDGRNNLLETEAPEEDPSLASFYLNLATSPRPQTTEAVATQLPLKVAPRTRIALIGNLLLDNERRYGHLETLLHQAFPKKELSVRNLAWPADEVDLQPRPDNFADLDQHLHYFKADLIVAAFGTNESFAGPEGLSSFRIRLEKALTHLKTHAYNGKTGAQIVLLSPTPHVDLEDVPAARMNNANLALYSKAMKEVAARHGVAFVDHFEQSQKLFAASEEPPTTDGSALNATGHQLFAQAAFEGLFGKQAPPIDEGLRALVVDKATQFFYRYRPLNTYYYTGARNKSYGYLDFLPAMRNFDLMVANRDQAIWKTAAGTPTQPDDSNLPKMDEVLLARGANEWLSPEDELKAFEVDPRFEVNLFASEEDFPELACPIQMRWDERGRMWVSCSTTYPHVYPGQRAMDKLIILEDTDGDGKADKCTTFADDLHIPLSFALDGKGGVYLSEEPHLTYLQDLDGDDRADTREILFTGFGCEDSHHALHDFTWTPGGDLLFRESIFHNSQVETSYGPIRAKNSSWFLYHPSSKRLTAFGAYPNTNPWGVTFDDWGNHVASHPVFASTFHATNPPYPKQHPRVDSKIVQAYSGTCGQDFVDFPFWPQEMQGGFLKARYKPTNKIEIHKWVEKEDHFTEEFVSDLIFSTNLSFIPVDLRFGPRGAAYVCDWYNPVKGHAQYSLRDPRRDRKAGRIWRIVPKGAQLSDPPQLEDASIAELLDNLKSAQYRTRYWSKRELRSREPAIVNAQLSVWLDGLDEKSARHEHHLLEALWLSQGIDSPNLSLLKKLSSSSNPHAAAAALGPVRFWHEEMGNQETVSILSSAASHPSQHVRREAVIAASYVGTPGALEAVLPVLDQEAGLHLTYAIQSSFGSANLLRHWEGRSDAGEIEKKLKTLTAPEKKAGPTKSKAHQTFDQQKGLQTLEIGCIPERLLFTKDQLTAKAGQPVKLIFNNPDATAHNFVLLAKDTPIEEIGEAANEMAKDRDGAAKHFIPEDKRILQASKLLAPGESETLRFVAPKTLGTYPYLCTFPGHWIIMKGELVVE</sequence>
<evidence type="ECO:0000259" key="5">
    <source>
        <dbReference type="Pfam" id="PF13472"/>
    </source>
</evidence>
<feature type="compositionally biased region" description="Basic and acidic residues" evidence="3">
    <location>
        <begin position="332"/>
        <end position="348"/>
    </location>
</feature>
<dbReference type="Gene3D" id="3.40.50.880">
    <property type="match status" value="1"/>
</dbReference>
<dbReference type="Pfam" id="PF13472">
    <property type="entry name" value="Lipase_GDSL_2"/>
    <property type="match status" value="1"/>
</dbReference>
<reference evidence="7" key="2">
    <citation type="submission" date="2020-09" db="EMBL/GenBank/DDBJ databases">
        <authorList>
            <person name="Sun Q."/>
            <person name="Kim S."/>
        </authorList>
    </citation>
    <scope>NUCLEOTIDE SEQUENCE</scope>
    <source>
        <strain evidence="7">KCTC 12988</strain>
    </source>
</reference>
<evidence type="ECO:0000256" key="2">
    <source>
        <dbReference type="ARBA" id="ARBA00023008"/>
    </source>
</evidence>
<dbReference type="NCBIfam" id="TIGR02604">
    <property type="entry name" value="Piru_Ver_Nterm"/>
    <property type="match status" value="1"/>
</dbReference>
<dbReference type="Gene3D" id="2.60.40.420">
    <property type="entry name" value="Cupredoxins - blue copper proteins"/>
    <property type="match status" value="1"/>
</dbReference>
<protein>
    <submittedName>
        <fullName evidence="7">Uncharacterized protein</fullName>
    </submittedName>
</protein>
<accession>A0A918WJS7</accession>
<evidence type="ECO:0000256" key="3">
    <source>
        <dbReference type="SAM" id="MobiDB-lite"/>
    </source>
</evidence>
<evidence type="ECO:0000259" key="6">
    <source>
        <dbReference type="Pfam" id="PF23500"/>
    </source>
</evidence>
<organism evidence="7 8">
    <name type="scientific">Roseibacillus persicicus</name>
    <dbReference type="NCBI Taxonomy" id="454148"/>
    <lineage>
        <taxon>Bacteria</taxon>
        <taxon>Pseudomonadati</taxon>
        <taxon>Verrucomicrobiota</taxon>
        <taxon>Verrucomicrobiia</taxon>
        <taxon>Verrucomicrobiales</taxon>
        <taxon>Verrucomicrobiaceae</taxon>
        <taxon>Roseibacillus</taxon>
    </lineage>
</organism>